<proteinExistence type="predicted"/>
<name>A0A9P4UF54_9PLEO</name>
<protein>
    <submittedName>
        <fullName evidence="3">Uncharacterized protein</fullName>
    </submittedName>
</protein>
<keyword evidence="2" id="KW-0812">Transmembrane</keyword>
<organism evidence="3 4">
    <name type="scientific">Karstenula rhodostoma CBS 690.94</name>
    <dbReference type="NCBI Taxonomy" id="1392251"/>
    <lineage>
        <taxon>Eukaryota</taxon>
        <taxon>Fungi</taxon>
        <taxon>Dikarya</taxon>
        <taxon>Ascomycota</taxon>
        <taxon>Pezizomycotina</taxon>
        <taxon>Dothideomycetes</taxon>
        <taxon>Pleosporomycetidae</taxon>
        <taxon>Pleosporales</taxon>
        <taxon>Massarineae</taxon>
        <taxon>Didymosphaeriaceae</taxon>
        <taxon>Karstenula</taxon>
    </lineage>
</organism>
<dbReference type="Proteomes" id="UP000799764">
    <property type="component" value="Unassembled WGS sequence"/>
</dbReference>
<dbReference type="OrthoDB" id="5428081at2759"/>
<sequence>MAAPQTVQTVRRWILTGAVAAITITGALYGADLKSSYEKTQARNRIATVSVDEKIAQHQSLIEDWERTKNELNRKLENFEAKKKVLIMNLTWSSSGPAARPTFRSSMGVRNTSLTFQGTIRARHLSQQRVARTGRRSAGKGLEEDFKLGTLCLVGPPSHGAQRAD</sequence>
<gene>
    <name evidence="3" type="ORF">P171DRAFT_519446</name>
</gene>
<feature type="transmembrane region" description="Helical" evidence="2">
    <location>
        <begin position="12"/>
        <end position="31"/>
    </location>
</feature>
<keyword evidence="2" id="KW-1133">Transmembrane helix</keyword>
<feature type="coiled-coil region" evidence="1">
    <location>
        <begin position="55"/>
        <end position="89"/>
    </location>
</feature>
<evidence type="ECO:0000313" key="3">
    <source>
        <dbReference type="EMBL" id="KAF2447143.1"/>
    </source>
</evidence>
<dbReference type="AlphaFoldDB" id="A0A9P4UF54"/>
<evidence type="ECO:0000313" key="4">
    <source>
        <dbReference type="Proteomes" id="UP000799764"/>
    </source>
</evidence>
<dbReference type="EMBL" id="MU001497">
    <property type="protein sequence ID" value="KAF2447143.1"/>
    <property type="molecule type" value="Genomic_DNA"/>
</dbReference>
<evidence type="ECO:0000256" key="2">
    <source>
        <dbReference type="SAM" id="Phobius"/>
    </source>
</evidence>
<reference evidence="3" key="1">
    <citation type="journal article" date="2020" name="Stud. Mycol.">
        <title>101 Dothideomycetes genomes: a test case for predicting lifestyles and emergence of pathogens.</title>
        <authorList>
            <person name="Haridas S."/>
            <person name="Albert R."/>
            <person name="Binder M."/>
            <person name="Bloem J."/>
            <person name="Labutti K."/>
            <person name="Salamov A."/>
            <person name="Andreopoulos B."/>
            <person name="Baker S."/>
            <person name="Barry K."/>
            <person name="Bills G."/>
            <person name="Bluhm B."/>
            <person name="Cannon C."/>
            <person name="Castanera R."/>
            <person name="Culley D."/>
            <person name="Daum C."/>
            <person name="Ezra D."/>
            <person name="Gonzalez J."/>
            <person name="Henrissat B."/>
            <person name="Kuo A."/>
            <person name="Liang C."/>
            <person name="Lipzen A."/>
            <person name="Lutzoni F."/>
            <person name="Magnuson J."/>
            <person name="Mondo S."/>
            <person name="Nolan M."/>
            <person name="Ohm R."/>
            <person name="Pangilinan J."/>
            <person name="Park H.-J."/>
            <person name="Ramirez L."/>
            <person name="Alfaro M."/>
            <person name="Sun H."/>
            <person name="Tritt A."/>
            <person name="Yoshinaga Y."/>
            <person name="Zwiers L.-H."/>
            <person name="Turgeon B."/>
            <person name="Goodwin S."/>
            <person name="Spatafora J."/>
            <person name="Crous P."/>
            <person name="Grigoriev I."/>
        </authorList>
    </citation>
    <scope>NUCLEOTIDE SEQUENCE</scope>
    <source>
        <strain evidence="3">CBS 690.94</strain>
    </source>
</reference>
<keyword evidence="2" id="KW-0472">Membrane</keyword>
<keyword evidence="4" id="KW-1185">Reference proteome</keyword>
<comment type="caution">
    <text evidence="3">The sequence shown here is derived from an EMBL/GenBank/DDBJ whole genome shotgun (WGS) entry which is preliminary data.</text>
</comment>
<keyword evidence="1" id="KW-0175">Coiled coil</keyword>
<accession>A0A9P4UF54</accession>
<evidence type="ECO:0000256" key="1">
    <source>
        <dbReference type="SAM" id="Coils"/>
    </source>
</evidence>